<proteinExistence type="predicted"/>
<organism evidence="1 2">
    <name type="scientific">Acinetobacter baylyi</name>
    <dbReference type="NCBI Taxonomy" id="202950"/>
    <lineage>
        <taxon>Bacteria</taxon>
        <taxon>Pseudomonadati</taxon>
        <taxon>Pseudomonadota</taxon>
        <taxon>Gammaproteobacteria</taxon>
        <taxon>Moraxellales</taxon>
        <taxon>Moraxellaceae</taxon>
        <taxon>Acinetobacter</taxon>
    </lineage>
</organism>
<accession>A0ABU0UVI0</accession>
<comment type="caution">
    <text evidence="1">The sequence shown here is derived from an EMBL/GenBank/DDBJ whole genome shotgun (WGS) entry which is preliminary data.</text>
</comment>
<dbReference type="Proteomes" id="UP001233360">
    <property type="component" value="Unassembled WGS sequence"/>
</dbReference>
<name>A0ABU0UVI0_ACIBI</name>
<reference evidence="1 2" key="1">
    <citation type="submission" date="2023-07" db="EMBL/GenBank/DDBJ databases">
        <title>Functional and genomic diversity of the sorghum phyllosphere microbiome.</title>
        <authorList>
            <person name="Shade A."/>
        </authorList>
    </citation>
    <scope>NUCLEOTIDE SEQUENCE [LARGE SCALE GENOMIC DNA]</scope>
    <source>
        <strain evidence="1 2">SORGH_AS_0887</strain>
    </source>
</reference>
<evidence type="ECO:0000313" key="2">
    <source>
        <dbReference type="Proteomes" id="UP001233360"/>
    </source>
</evidence>
<evidence type="ECO:0000313" key="1">
    <source>
        <dbReference type="EMBL" id="MDQ1208298.1"/>
    </source>
</evidence>
<dbReference type="EMBL" id="JAUTBK010000002">
    <property type="protein sequence ID" value="MDQ1208298.1"/>
    <property type="molecule type" value="Genomic_DNA"/>
</dbReference>
<dbReference type="RefSeq" id="WP_307005599.1">
    <property type="nucleotide sequence ID" value="NZ_JAUTBK010000002.1"/>
</dbReference>
<gene>
    <name evidence="1" type="ORF">QE380_001221</name>
</gene>
<sequence>MVTNKVLENVQHGLAIAQERELRRLEQIYKDLKANNPRGVMFNFMAQDALYRGYYEFFSEKNMWSETMVLCFEPFES</sequence>
<protein>
    <submittedName>
        <fullName evidence="1">Uncharacterized protein</fullName>
    </submittedName>
</protein>
<keyword evidence="2" id="KW-1185">Reference proteome</keyword>